<organism evidence="1 2">
    <name type="scientific">Blastocystis sp. subtype 1 (strain ATCC 50177 / NandII)</name>
    <dbReference type="NCBI Taxonomy" id="478820"/>
    <lineage>
        <taxon>Eukaryota</taxon>
        <taxon>Sar</taxon>
        <taxon>Stramenopiles</taxon>
        <taxon>Bigyra</taxon>
        <taxon>Opalozoa</taxon>
        <taxon>Opalinata</taxon>
        <taxon>Blastocystidae</taxon>
        <taxon>Blastocystis</taxon>
    </lineage>
</organism>
<sequence length="66" mass="7239">MDTKRDLGTVILTSSITKKDEIVGKMCDDGNSVVSNNVTYSSVGSWINSVMYDIPENETISDCVVY</sequence>
<dbReference type="EMBL" id="LXWW01000191">
    <property type="protein sequence ID" value="OAO14954.1"/>
    <property type="molecule type" value="Genomic_DNA"/>
</dbReference>
<reference evidence="1 2" key="1">
    <citation type="submission" date="2016-05" db="EMBL/GenBank/DDBJ databases">
        <title>Nuclear genome of Blastocystis sp. subtype 1 NandII.</title>
        <authorList>
            <person name="Gentekaki E."/>
            <person name="Curtis B."/>
            <person name="Stairs C."/>
            <person name="Eme L."/>
            <person name="Herman E."/>
            <person name="Klimes V."/>
            <person name="Arias M.C."/>
            <person name="Elias M."/>
            <person name="Hilliou F."/>
            <person name="Klute M."/>
            <person name="Malik S.-B."/>
            <person name="Pightling A."/>
            <person name="Rachubinski R."/>
            <person name="Salas D."/>
            <person name="Schlacht A."/>
            <person name="Suga H."/>
            <person name="Archibald J."/>
            <person name="Ball S.G."/>
            <person name="Clark G."/>
            <person name="Dacks J."/>
            <person name="Van Der Giezen M."/>
            <person name="Tsaousis A."/>
            <person name="Roger A."/>
        </authorList>
    </citation>
    <scope>NUCLEOTIDE SEQUENCE [LARGE SCALE GENOMIC DNA]</scope>
    <source>
        <strain evidence="2">ATCC 50177 / NandII</strain>
    </source>
</reference>
<name>A0A196SG57_BLAHN</name>
<keyword evidence="2" id="KW-1185">Reference proteome</keyword>
<comment type="caution">
    <text evidence="1">The sequence shown here is derived from an EMBL/GenBank/DDBJ whole genome shotgun (WGS) entry which is preliminary data.</text>
</comment>
<proteinExistence type="predicted"/>
<evidence type="ECO:0000313" key="2">
    <source>
        <dbReference type="Proteomes" id="UP000078348"/>
    </source>
</evidence>
<dbReference type="Proteomes" id="UP000078348">
    <property type="component" value="Unassembled WGS sequence"/>
</dbReference>
<dbReference type="AlphaFoldDB" id="A0A196SG57"/>
<gene>
    <name evidence="1" type="ORF">AV274_3301</name>
</gene>
<evidence type="ECO:0000313" key="1">
    <source>
        <dbReference type="EMBL" id="OAO14954.1"/>
    </source>
</evidence>
<protein>
    <submittedName>
        <fullName evidence="1">Uncharacterized protein</fullName>
    </submittedName>
</protein>
<accession>A0A196SG57</accession>